<evidence type="ECO:0000256" key="1">
    <source>
        <dbReference type="ARBA" id="ARBA00004633"/>
    </source>
</evidence>
<keyword evidence="4" id="KW-0967">Endosome</keyword>
<dbReference type="PROSITE" id="PS51498">
    <property type="entry name" value="MABP"/>
    <property type="match status" value="1"/>
</dbReference>
<keyword evidence="3" id="KW-0813">Transport</keyword>
<comment type="similarity">
    <text evidence="2">Belongs to the MVB12 family.</text>
</comment>
<dbReference type="GO" id="GO:0000813">
    <property type="term" value="C:ESCRT I complex"/>
    <property type="evidence" value="ECO:0007669"/>
    <property type="project" value="InterPro"/>
</dbReference>
<evidence type="ECO:0000259" key="9">
    <source>
        <dbReference type="PROSITE" id="PS51498"/>
    </source>
</evidence>
<dbReference type="InterPro" id="IPR023340">
    <property type="entry name" value="UMA"/>
</dbReference>
<dbReference type="FunFam" id="2.100.10.50:FF:000002">
    <property type="entry name" value="Multivesicular body subunit 12B"/>
    <property type="match status" value="1"/>
</dbReference>
<reference evidence="10" key="1">
    <citation type="journal article" date="2015" name="PLoS ONE">
        <title>An Insight into the Sialome of the Lone Star Tick, Amblyomma americanum, with a Glimpse on Its Time Dependent Gene Expression.</title>
        <authorList>
            <person name="Karim S."/>
            <person name="Ribeiro J.M."/>
        </authorList>
    </citation>
    <scope>NUCLEOTIDE SEQUENCE</scope>
    <source>
        <tissue evidence="10">Salivary gland</tissue>
    </source>
</reference>
<dbReference type="Gene3D" id="2.100.10.50">
    <property type="match status" value="1"/>
</dbReference>
<evidence type="ECO:0000259" key="8">
    <source>
        <dbReference type="PROSITE" id="PS51497"/>
    </source>
</evidence>
<dbReference type="AlphaFoldDB" id="A0A0C9S234"/>
<keyword evidence="5" id="KW-0653">Protein transport</keyword>
<proteinExistence type="evidence at transcript level"/>
<evidence type="ECO:0000256" key="2">
    <source>
        <dbReference type="ARBA" id="ARBA00010432"/>
    </source>
</evidence>
<comment type="subcellular location">
    <subcellularLocation>
        <location evidence="1">Late endosome membrane</location>
        <topology evidence="1">Peripheral membrane protein</topology>
    </subcellularLocation>
</comment>
<protein>
    <recommendedName>
        <fullName evidence="11">ESCRT-I complex subunit MVB12A</fullName>
    </recommendedName>
</protein>
<keyword evidence="6" id="KW-0472">Membrane</keyword>
<dbReference type="InterPro" id="IPR018798">
    <property type="entry name" value="MVB12A/B"/>
</dbReference>
<sequence>MMQDLLKVLPDDLPITDVCIIEDPQNCPPGYHVVDKTFDQDTDADLWKDRFFGRRITRYICYSKAHHTECIQSLLVVGDKEVPPEGHIVMNSTKDTDQRAMKKKLLCYKMVARDSAGEAVSDIIVLSKSRKPPDGFVLAGEVNSLHIGYKLTSVAPVNGRKNSYHQPPLPPLPYPLPSHVDDHLQKKSPGGRVCQRGKSMQKSAIDDVPFEVNPKYRAMFRLSEFTMPNIRIKTANEIFEEYNYNFQVENQAQQT</sequence>
<evidence type="ECO:0000313" key="10">
    <source>
        <dbReference type="EMBL" id="JAG90984.1"/>
    </source>
</evidence>
<dbReference type="PROSITE" id="PS51497">
    <property type="entry name" value="UMA"/>
    <property type="match status" value="1"/>
</dbReference>
<evidence type="ECO:0000256" key="4">
    <source>
        <dbReference type="ARBA" id="ARBA00022753"/>
    </source>
</evidence>
<dbReference type="GO" id="GO:0046755">
    <property type="term" value="P:viral budding"/>
    <property type="evidence" value="ECO:0007669"/>
    <property type="project" value="TreeGrafter"/>
</dbReference>
<evidence type="ECO:0000256" key="7">
    <source>
        <dbReference type="ARBA" id="ARBA00053101"/>
    </source>
</evidence>
<dbReference type="PANTHER" id="PTHR31547:SF1">
    <property type="entry name" value="MULTIVESICULAR BODY SUBUNIT 12B"/>
    <property type="match status" value="1"/>
</dbReference>
<dbReference type="InterPro" id="IPR040297">
    <property type="entry name" value="MVB12B"/>
</dbReference>
<feature type="domain" description="UMA" evidence="8">
    <location>
        <begin position="205"/>
        <end position="253"/>
    </location>
</feature>
<dbReference type="EMBL" id="GBZX01001756">
    <property type="protein sequence ID" value="JAG90984.1"/>
    <property type="molecule type" value="mRNA"/>
</dbReference>
<evidence type="ECO:0000256" key="5">
    <source>
        <dbReference type="ARBA" id="ARBA00022927"/>
    </source>
</evidence>
<accession>A0A0C9S234</accession>
<evidence type="ECO:0000256" key="3">
    <source>
        <dbReference type="ARBA" id="ARBA00022448"/>
    </source>
</evidence>
<dbReference type="Pfam" id="PF10240">
    <property type="entry name" value="DUF2464"/>
    <property type="match status" value="1"/>
</dbReference>
<evidence type="ECO:0008006" key="11">
    <source>
        <dbReference type="Google" id="ProtNLM"/>
    </source>
</evidence>
<evidence type="ECO:0000256" key="6">
    <source>
        <dbReference type="ARBA" id="ARBA00023136"/>
    </source>
</evidence>
<feature type="domain" description="MABP" evidence="9">
    <location>
        <begin position="12"/>
        <end position="153"/>
    </location>
</feature>
<dbReference type="GO" id="GO:0015031">
    <property type="term" value="P:protein transport"/>
    <property type="evidence" value="ECO:0007669"/>
    <property type="project" value="UniProtKB-KW"/>
</dbReference>
<dbReference type="PANTHER" id="PTHR31547">
    <property type="entry name" value="MULTIVESICULAR BODY SUBUNIT 12B"/>
    <property type="match status" value="1"/>
</dbReference>
<comment type="function">
    <text evidence="7">Component of the ESCRT-I complex, a regulator of vesicular trafficking process. Required for the sorting of endocytic ubiquitinated cargos into multivesicular bodies.</text>
</comment>
<name>A0A0C9S234_AMBAM</name>
<dbReference type="InterPro" id="IPR023341">
    <property type="entry name" value="MABP"/>
</dbReference>
<dbReference type="GO" id="GO:0019075">
    <property type="term" value="P:virus maturation"/>
    <property type="evidence" value="ECO:0007669"/>
    <property type="project" value="TreeGrafter"/>
</dbReference>
<organism evidence="10">
    <name type="scientific">Amblyomma americanum</name>
    <name type="common">Lone star tick</name>
    <dbReference type="NCBI Taxonomy" id="6943"/>
    <lineage>
        <taxon>Eukaryota</taxon>
        <taxon>Metazoa</taxon>
        <taxon>Ecdysozoa</taxon>
        <taxon>Arthropoda</taxon>
        <taxon>Chelicerata</taxon>
        <taxon>Arachnida</taxon>
        <taxon>Acari</taxon>
        <taxon>Parasitiformes</taxon>
        <taxon>Ixodida</taxon>
        <taxon>Ixodoidea</taxon>
        <taxon>Ixodidae</taxon>
        <taxon>Amblyomminae</taxon>
        <taxon>Amblyomma</taxon>
    </lineage>
</organism>
<dbReference type="GO" id="GO:0031902">
    <property type="term" value="C:late endosome membrane"/>
    <property type="evidence" value="ECO:0007669"/>
    <property type="project" value="UniProtKB-SubCell"/>
</dbReference>
<dbReference type="GO" id="GO:0042058">
    <property type="term" value="P:regulation of epidermal growth factor receptor signaling pathway"/>
    <property type="evidence" value="ECO:0007669"/>
    <property type="project" value="TreeGrafter"/>
</dbReference>